<reference evidence="1 2" key="1">
    <citation type="journal article" date="2022" name="DNA Res.">
        <title>Chromosomal-level genome assembly of the orchid tree Bauhinia variegata (Leguminosae; Cercidoideae) supports the allotetraploid origin hypothesis of Bauhinia.</title>
        <authorList>
            <person name="Zhong Y."/>
            <person name="Chen Y."/>
            <person name="Zheng D."/>
            <person name="Pang J."/>
            <person name="Liu Y."/>
            <person name="Luo S."/>
            <person name="Meng S."/>
            <person name="Qian L."/>
            <person name="Wei D."/>
            <person name="Dai S."/>
            <person name="Zhou R."/>
        </authorList>
    </citation>
    <scope>NUCLEOTIDE SEQUENCE [LARGE SCALE GENOMIC DNA]</scope>
    <source>
        <strain evidence="1">BV-YZ2020</strain>
    </source>
</reference>
<proteinExistence type="predicted"/>
<sequence>MHLQSIRHNNDDADDKIGVQSTTKEESLWNDKGRRGVSFVNLKALFVYSSLSELENQCAYRILCRVLESVNFE</sequence>
<name>A0ACB9PQZ4_BAUVA</name>
<keyword evidence="2" id="KW-1185">Reference proteome</keyword>
<dbReference type="Proteomes" id="UP000828941">
    <property type="component" value="Chromosome 3"/>
</dbReference>
<organism evidence="1 2">
    <name type="scientific">Bauhinia variegata</name>
    <name type="common">Purple orchid tree</name>
    <name type="synonym">Phanera variegata</name>
    <dbReference type="NCBI Taxonomy" id="167791"/>
    <lineage>
        <taxon>Eukaryota</taxon>
        <taxon>Viridiplantae</taxon>
        <taxon>Streptophyta</taxon>
        <taxon>Embryophyta</taxon>
        <taxon>Tracheophyta</taxon>
        <taxon>Spermatophyta</taxon>
        <taxon>Magnoliopsida</taxon>
        <taxon>eudicotyledons</taxon>
        <taxon>Gunneridae</taxon>
        <taxon>Pentapetalae</taxon>
        <taxon>rosids</taxon>
        <taxon>fabids</taxon>
        <taxon>Fabales</taxon>
        <taxon>Fabaceae</taxon>
        <taxon>Cercidoideae</taxon>
        <taxon>Cercideae</taxon>
        <taxon>Bauhiniinae</taxon>
        <taxon>Bauhinia</taxon>
    </lineage>
</organism>
<evidence type="ECO:0000313" key="1">
    <source>
        <dbReference type="EMBL" id="KAI4351088.1"/>
    </source>
</evidence>
<gene>
    <name evidence="1" type="ORF">L6164_005474</name>
</gene>
<dbReference type="EMBL" id="CM039428">
    <property type="protein sequence ID" value="KAI4351088.1"/>
    <property type="molecule type" value="Genomic_DNA"/>
</dbReference>
<accession>A0ACB9PQZ4</accession>
<comment type="caution">
    <text evidence="1">The sequence shown here is derived from an EMBL/GenBank/DDBJ whole genome shotgun (WGS) entry which is preliminary data.</text>
</comment>
<protein>
    <submittedName>
        <fullName evidence="1">Uncharacterized protein</fullName>
    </submittedName>
</protein>
<evidence type="ECO:0000313" key="2">
    <source>
        <dbReference type="Proteomes" id="UP000828941"/>
    </source>
</evidence>